<evidence type="ECO:0000313" key="3">
    <source>
        <dbReference type="Proteomes" id="UP000321830"/>
    </source>
</evidence>
<evidence type="ECO:0000313" key="2">
    <source>
        <dbReference type="EMBL" id="GEL92428.1"/>
    </source>
</evidence>
<accession>A0A511J339</accession>
<protein>
    <submittedName>
        <fullName evidence="2">Uncharacterized protein</fullName>
    </submittedName>
</protein>
<sequence>MKKKIYSLIIFFIGLFIAVPSVNATIEKNLLPTSFASLDENGLNALSTKLSVTVEELKNLENNVELAMHHLEKQNAKNFNHANHQIVPVSKNLYLETSLEEETRSAMLRATYNRTITSTLKLKNLLGHTIVTLKGVGVFQTNGSSSKPIDAYGSYSGILWSLSSKSASKGATAYNSHVRVNFKGSLNIGISSVSVTIQSFNKSAIIYCNANGGYTHSWN</sequence>
<name>A0A511J339_9ENTE</name>
<dbReference type="RefSeq" id="WP_010751278.1">
    <property type="nucleotide sequence ID" value="NZ_BJWF01000022.1"/>
</dbReference>
<proteinExistence type="predicted"/>
<keyword evidence="1" id="KW-0175">Coiled coil</keyword>
<evidence type="ECO:0000256" key="1">
    <source>
        <dbReference type="SAM" id="Coils"/>
    </source>
</evidence>
<gene>
    <name evidence="2" type="ORF">EVI01_17650</name>
</gene>
<feature type="coiled-coil region" evidence="1">
    <location>
        <begin position="43"/>
        <end position="77"/>
    </location>
</feature>
<dbReference type="AlphaFoldDB" id="A0A511J339"/>
<comment type="caution">
    <text evidence="2">The sequence shown here is derived from an EMBL/GenBank/DDBJ whole genome shotgun (WGS) entry which is preliminary data.</text>
</comment>
<reference evidence="2 3" key="1">
    <citation type="submission" date="2019-07" db="EMBL/GenBank/DDBJ databases">
        <title>Whole genome shotgun sequence of Enterococcus villorum NBRC 100699.</title>
        <authorList>
            <person name="Hosoyama A."/>
            <person name="Uohara A."/>
            <person name="Ohji S."/>
            <person name="Ichikawa N."/>
        </authorList>
    </citation>
    <scope>NUCLEOTIDE SEQUENCE [LARGE SCALE GENOMIC DNA]</scope>
    <source>
        <strain evidence="2 3">NBRC 100699</strain>
    </source>
</reference>
<organism evidence="2 3">
    <name type="scientific">Enterococcus villorum</name>
    <dbReference type="NCBI Taxonomy" id="112904"/>
    <lineage>
        <taxon>Bacteria</taxon>
        <taxon>Bacillati</taxon>
        <taxon>Bacillota</taxon>
        <taxon>Bacilli</taxon>
        <taxon>Lactobacillales</taxon>
        <taxon>Enterococcaceae</taxon>
        <taxon>Enterococcus</taxon>
    </lineage>
</organism>
<dbReference type="EMBL" id="BJWF01000022">
    <property type="protein sequence ID" value="GEL92428.1"/>
    <property type="molecule type" value="Genomic_DNA"/>
</dbReference>
<dbReference type="Proteomes" id="UP000321830">
    <property type="component" value="Unassembled WGS sequence"/>
</dbReference>